<feature type="domain" description="NmrA-like" evidence="1">
    <location>
        <begin position="4"/>
        <end position="224"/>
    </location>
</feature>
<dbReference type="AlphaFoldDB" id="A0A6J4JRP1"/>
<accession>A0A6J4JRP1</accession>
<dbReference type="Gene3D" id="3.90.25.10">
    <property type="entry name" value="UDP-galactose 4-epimerase, domain 1"/>
    <property type="match status" value="1"/>
</dbReference>
<dbReference type="PANTHER" id="PTHR43162:SF1">
    <property type="entry name" value="PRESTALK A DIFFERENTIATION PROTEIN A"/>
    <property type="match status" value="1"/>
</dbReference>
<dbReference type="InterPro" id="IPR051604">
    <property type="entry name" value="Ergot_Alk_Oxidoreductase"/>
</dbReference>
<evidence type="ECO:0000259" key="1">
    <source>
        <dbReference type="Pfam" id="PF05368"/>
    </source>
</evidence>
<organism evidence="2">
    <name type="scientific">uncultured Adhaeribacter sp</name>
    <dbReference type="NCBI Taxonomy" id="448109"/>
    <lineage>
        <taxon>Bacteria</taxon>
        <taxon>Pseudomonadati</taxon>
        <taxon>Bacteroidota</taxon>
        <taxon>Cytophagia</taxon>
        <taxon>Cytophagales</taxon>
        <taxon>Hymenobacteraceae</taxon>
        <taxon>Adhaeribacter</taxon>
        <taxon>environmental samples</taxon>
    </lineage>
</organism>
<gene>
    <name evidence="2" type="ORF">AVDCRST_MAG95-3636</name>
</gene>
<proteinExistence type="predicted"/>
<dbReference type="InterPro" id="IPR008030">
    <property type="entry name" value="NmrA-like"/>
</dbReference>
<dbReference type="Gene3D" id="3.40.50.720">
    <property type="entry name" value="NAD(P)-binding Rossmann-like Domain"/>
    <property type="match status" value="1"/>
</dbReference>
<reference evidence="2" key="1">
    <citation type="submission" date="2020-02" db="EMBL/GenBank/DDBJ databases">
        <authorList>
            <person name="Meier V. D."/>
        </authorList>
    </citation>
    <scope>NUCLEOTIDE SEQUENCE</scope>
    <source>
        <strain evidence="2">AVDCRST_MAG95</strain>
    </source>
</reference>
<dbReference type="InterPro" id="IPR036291">
    <property type="entry name" value="NAD(P)-bd_dom_sf"/>
</dbReference>
<dbReference type="Pfam" id="PF05368">
    <property type="entry name" value="NmrA"/>
    <property type="match status" value="1"/>
</dbReference>
<dbReference type="EMBL" id="CADCTJ010001139">
    <property type="protein sequence ID" value="CAA9285747.1"/>
    <property type="molecule type" value="Genomic_DNA"/>
</dbReference>
<name>A0A6J4JRP1_9BACT</name>
<sequence>MKYIITGSLGHISKPLAQRLLQAGQHVTIISSDPAKKTAIQELGATAAIGSVEDPAFLTKTFTGADAVYTMVPPTLSAPDWREYIANVGKNYATAIREAGVKYVVNLSSIGAHLPEGCGPVSGLYAVEQTLNALEEVAVLHLRPGFFYYNFLQNTGMVKHLNIIGGNYGPDTKLVLVDTDDIAEVAAEELLKLSFTGKSYRHIVSDERSTRQIAAVLGRAVGKEDLPWVDFSDEDTLAALLQNGLSLDVAQNNTEMVAALRNGTMNAYYHQHPGTPLSNIKLEDFAPIFARAFAQA</sequence>
<dbReference type="PANTHER" id="PTHR43162">
    <property type="match status" value="1"/>
</dbReference>
<dbReference type="SUPFAM" id="SSF51735">
    <property type="entry name" value="NAD(P)-binding Rossmann-fold domains"/>
    <property type="match status" value="1"/>
</dbReference>
<protein>
    <recommendedName>
        <fullName evidence="1">NmrA-like domain-containing protein</fullName>
    </recommendedName>
</protein>
<evidence type="ECO:0000313" key="2">
    <source>
        <dbReference type="EMBL" id="CAA9285747.1"/>
    </source>
</evidence>